<dbReference type="AlphaFoldDB" id="A0A9P6D412"/>
<dbReference type="InterPro" id="IPR034164">
    <property type="entry name" value="Pepsin-like_dom"/>
</dbReference>
<dbReference type="GO" id="GO:0004190">
    <property type="term" value="F:aspartic-type endopeptidase activity"/>
    <property type="evidence" value="ECO:0007669"/>
    <property type="project" value="UniProtKB-KW"/>
</dbReference>
<keyword evidence="2 7" id="KW-0645">Protease</keyword>
<sequence>MLSSLTPPLVVAILLSFTLETSAVPQAETSRSGGLTIPIKKRAPSPRTSDEWGVWAKSQREGLEAKYGNPGKTRRATGTNLLTNQNADSSYFGSLAIGTPPAAFNVILDTGSADLWLADSECQTGCESVPTFNPSSSSSYKNQSTAFSITYGSGQAAGFLGKDIVQMAGFSVENQVFAVCDQVSSGLLNDPVSGLLGLAFKSIASSGAQPFWETLVTNNAWDSPLMSFQLTRFLNESSAQTEEFGGSFSMGFANSSLYIGEIDYVDMPVEGSYWILPMTELTVQGNSVSLPTGQGAYAAIDTGTTLIGGPSEYISAIFEQIPGSQAGTGNFQNYYTYPCDTTVNVTLSFGGSRSWTISPADFRLSRLTRTSCLGAFFELSTGSSAPSWIVGDTFLKNVYSVFRYSPLSIGFAELSATAVANNAADIAVPSATIGSATTVSATAGSSQSGSSRSGAISLRSRSASASRFINAGALVVPLAGYGASSLIGRL</sequence>
<feature type="domain" description="Peptidase A1" evidence="10">
    <location>
        <begin position="91"/>
        <end position="412"/>
    </location>
</feature>
<dbReference type="EMBL" id="MU155163">
    <property type="protein sequence ID" value="KAF9482635.1"/>
    <property type="molecule type" value="Genomic_DNA"/>
</dbReference>
<evidence type="ECO:0000256" key="2">
    <source>
        <dbReference type="ARBA" id="ARBA00022670"/>
    </source>
</evidence>
<dbReference type="PANTHER" id="PTHR47966:SF6">
    <property type="entry name" value="PEPTIDASE A1 DOMAIN-CONTAINING PROTEIN"/>
    <property type="match status" value="1"/>
</dbReference>
<feature type="region of interest" description="Disordered" evidence="8">
    <location>
        <begin position="28"/>
        <end position="51"/>
    </location>
</feature>
<dbReference type="Pfam" id="PF00026">
    <property type="entry name" value="Asp"/>
    <property type="match status" value="1"/>
</dbReference>
<comment type="caution">
    <text evidence="11">The sequence shown here is derived from an EMBL/GenBank/DDBJ whole genome shotgun (WGS) entry which is preliminary data.</text>
</comment>
<feature type="disulfide bond" evidence="6">
    <location>
        <begin position="122"/>
        <end position="126"/>
    </location>
</feature>
<evidence type="ECO:0000259" key="10">
    <source>
        <dbReference type="PROSITE" id="PS51767"/>
    </source>
</evidence>
<evidence type="ECO:0000313" key="11">
    <source>
        <dbReference type="EMBL" id="KAF9482635.1"/>
    </source>
</evidence>
<feature type="signal peptide" evidence="9">
    <location>
        <begin position="1"/>
        <end position="23"/>
    </location>
</feature>
<dbReference type="InterPro" id="IPR001461">
    <property type="entry name" value="Aspartic_peptidase_A1"/>
</dbReference>
<evidence type="ECO:0000256" key="1">
    <source>
        <dbReference type="ARBA" id="ARBA00007447"/>
    </source>
</evidence>
<reference evidence="11" key="1">
    <citation type="submission" date="2020-11" db="EMBL/GenBank/DDBJ databases">
        <authorList>
            <consortium name="DOE Joint Genome Institute"/>
            <person name="Ahrendt S."/>
            <person name="Riley R."/>
            <person name="Andreopoulos W."/>
            <person name="Labutti K."/>
            <person name="Pangilinan J."/>
            <person name="Ruiz-Duenas F.J."/>
            <person name="Barrasa J.M."/>
            <person name="Sanchez-Garcia M."/>
            <person name="Camarero S."/>
            <person name="Miyauchi S."/>
            <person name="Serrano A."/>
            <person name="Linde D."/>
            <person name="Babiker R."/>
            <person name="Drula E."/>
            <person name="Ayuso-Fernandez I."/>
            <person name="Pacheco R."/>
            <person name="Padilla G."/>
            <person name="Ferreira P."/>
            <person name="Barriuso J."/>
            <person name="Kellner H."/>
            <person name="Castanera R."/>
            <person name="Alfaro M."/>
            <person name="Ramirez L."/>
            <person name="Pisabarro A.G."/>
            <person name="Kuo A."/>
            <person name="Tritt A."/>
            <person name="Lipzen A."/>
            <person name="He G."/>
            <person name="Yan M."/>
            <person name="Ng V."/>
            <person name="Cullen D."/>
            <person name="Martin F."/>
            <person name="Rosso M.-N."/>
            <person name="Henrissat B."/>
            <person name="Hibbett D."/>
            <person name="Martinez A.T."/>
            <person name="Grigoriev I.V."/>
        </authorList>
    </citation>
    <scope>NUCLEOTIDE SEQUENCE</scope>
    <source>
        <strain evidence="11">CIRM-BRFM 674</strain>
    </source>
</reference>
<gene>
    <name evidence="11" type="ORF">BDN70DRAFT_911599</name>
</gene>
<evidence type="ECO:0000256" key="7">
    <source>
        <dbReference type="RuleBase" id="RU000454"/>
    </source>
</evidence>
<dbReference type="InterPro" id="IPR001969">
    <property type="entry name" value="Aspartic_peptidase_AS"/>
</dbReference>
<protein>
    <submittedName>
        <fullName evidence="11">Aspartic peptidase A1</fullName>
    </submittedName>
</protein>
<keyword evidence="12" id="KW-1185">Reference proteome</keyword>
<dbReference type="InterPro" id="IPR033121">
    <property type="entry name" value="PEPTIDASE_A1"/>
</dbReference>
<evidence type="ECO:0000256" key="3">
    <source>
        <dbReference type="ARBA" id="ARBA00022750"/>
    </source>
</evidence>
<organism evidence="11 12">
    <name type="scientific">Pholiota conissans</name>
    <dbReference type="NCBI Taxonomy" id="109636"/>
    <lineage>
        <taxon>Eukaryota</taxon>
        <taxon>Fungi</taxon>
        <taxon>Dikarya</taxon>
        <taxon>Basidiomycota</taxon>
        <taxon>Agaricomycotina</taxon>
        <taxon>Agaricomycetes</taxon>
        <taxon>Agaricomycetidae</taxon>
        <taxon>Agaricales</taxon>
        <taxon>Agaricineae</taxon>
        <taxon>Strophariaceae</taxon>
        <taxon>Pholiota</taxon>
    </lineage>
</organism>
<evidence type="ECO:0000256" key="8">
    <source>
        <dbReference type="SAM" id="MobiDB-lite"/>
    </source>
</evidence>
<dbReference type="CDD" id="cd05471">
    <property type="entry name" value="pepsin_like"/>
    <property type="match status" value="1"/>
</dbReference>
<dbReference type="Proteomes" id="UP000807469">
    <property type="component" value="Unassembled WGS sequence"/>
</dbReference>
<proteinExistence type="inferred from homology"/>
<dbReference type="SUPFAM" id="SSF50630">
    <property type="entry name" value="Acid proteases"/>
    <property type="match status" value="1"/>
</dbReference>
<evidence type="ECO:0000256" key="5">
    <source>
        <dbReference type="PIRSR" id="PIRSR601461-1"/>
    </source>
</evidence>
<comment type="similarity">
    <text evidence="1 7">Belongs to the peptidase A1 family.</text>
</comment>
<feature type="chain" id="PRO_5040341832" evidence="9">
    <location>
        <begin position="24"/>
        <end position="490"/>
    </location>
</feature>
<feature type="active site" evidence="5">
    <location>
        <position position="109"/>
    </location>
</feature>
<dbReference type="PANTHER" id="PTHR47966">
    <property type="entry name" value="BETA-SITE APP-CLEAVING ENZYME, ISOFORM A-RELATED"/>
    <property type="match status" value="1"/>
</dbReference>
<evidence type="ECO:0000313" key="12">
    <source>
        <dbReference type="Proteomes" id="UP000807469"/>
    </source>
</evidence>
<evidence type="ECO:0000256" key="9">
    <source>
        <dbReference type="SAM" id="SignalP"/>
    </source>
</evidence>
<keyword evidence="4 7" id="KW-0378">Hydrolase</keyword>
<dbReference type="Gene3D" id="2.40.70.10">
    <property type="entry name" value="Acid Proteases"/>
    <property type="match status" value="2"/>
</dbReference>
<feature type="active site" evidence="5">
    <location>
        <position position="301"/>
    </location>
</feature>
<dbReference type="PROSITE" id="PS00141">
    <property type="entry name" value="ASP_PROTEASE"/>
    <property type="match status" value="1"/>
</dbReference>
<keyword evidence="6" id="KW-1015">Disulfide bond</keyword>
<dbReference type="PRINTS" id="PR00792">
    <property type="entry name" value="PEPSIN"/>
</dbReference>
<dbReference type="OrthoDB" id="771136at2759"/>
<name>A0A9P6D412_9AGAR</name>
<evidence type="ECO:0000256" key="4">
    <source>
        <dbReference type="ARBA" id="ARBA00022801"/>
    </source>
</evidence>
<dbReference type="GO" id="GO:0006508">
    <property type="term" value="P:proteolysis"/>
    <property type="evidence" value="ECO:0007669"/>
    <property type="project" value="UniProtKB-KW"/>
</dbReference>
<accession>A0A9P6D412</accession>
<dbReference type="PROSITE" id="PS51767">
    <property type="entry name" value="PEPTIDASE_A1"/>
    <property type="match status" value="1"/>
</dbReference>
<keyword evidence="9" id="KW-0732">Signal</keyword>
<evidence type="ECO:0000256" key="6">
    <source>
        <dbReference type="PIRSR" id="PIRSR601461-2"/>
    </source>
</evidence>
<dbReference type="FunFam" id="2.40.70.10:FF:000115">
    <property type="entry name" value="Lysosomal aspartic protease"/>
    <property type="match status" value="1"/>
</dbReference>
<dbReference type="InterPro" id="IPR021109">
    <property type="entry name" value="Peptidase_aspartic_dom_sf"/>
</dbReference>
<keyword evidence="3 7" id="KW-0064">Aspartyl protease</keyword>